<organism evidence="2 3">
    <name type="scientific">Cichlidogyrus casuarinus</name>
    <dbReference type="NCBI Taxonomy" id="1844966"/>
    <lineage>
        <taxon>Eukaryota</taxon>
        <taxon>Metazoa</taxon>
        <taxon>Spiralia</taxon>
        <taxon>Lophotrochozoa</taxon>
        <taxon>Platyhelminthes</taxon>
        <taxon>Monogenea</taxon>
        <taxon>Monopisthocotylea</taxon>
        <taxon>Dactylogyridea</taxon>
        <taxon>Ancyrocephalidae</taxon>
        <taxon>Cichlidogyrus</taxon>
    </lineage>
</organism>
<dbReference type="PANTHER" id="PTHR45864">
    <property type="entry name" value="SLINGSHOT PROTEIN PHOSPHATASE HOMOLOG"/>
    <property type="match status" value="1"/>
</dbReference>
<dbReference type="AlphaFoldDB" id="A0ABD2QB06"/>
<dbReference type="InterPro" id="IPR043588">
    <property type="entry name" value="SSH-N"/>
</dbReference>
<proteinExistence type="predicted"/>
<gene>
    <name evidence="2" type="primary">SSH2_1</name>
    <name evidence="2" type="ORF">Ciccas_004636</name>
</gene>
<evidence type="ECO:0000313" key="2">
    <source>
        <dbReference type="EMBL" id="KAL3316714.1"/>
    </source>
</evidence>
<keyword evidence="3" id="KW-1185">Reference proteome</keyword>
<feature type="domain" description="Slingshot N-terminal" evidence="1">
    <location>
        <begin position="1"/>
        <end position="140"/>
    </location>
</feature>
<dbReference type="Proteomes" id="UP001626550">
    <property type="component" value="Unassembled WGS sequence"/>
</dbReference>
<dbReference type="EMBL" id="JBJKFK010000493">
    <property type="protein sequence ID" value="KAL3316714.1"/>
    <property type="molecule type" value="Genomic_DNA"/>
</dbReference>
<dbReference type="PANTHER" id="PTHR45864:SF2">
    <property type="entry name" value="PROTEIN PHOSPHATASE SLINGSHOT"/>
    <property type="match status" value="1"/>
</dbReference>
<protein>
    <submittedName>
        <fullName evidence="2">Protein phosphatase Slingshot 2</fullName>
    </submittedName>
</protein>
<name>A0ABD2QB06_9PLAT</name>
<accession>A0ABD2QB06</accession>
<dbReference type="InterPro" id="IPR043587">
    <property type="entry name" value="Phosphatase_SSH-like"/>
</dbReference>
<sequence length="170" mass="19530">MRILRPQDALNLIVGLQSTGRIKYLCIISTLSENDLEEAIILGIDIDPLNQISVGLVIPIYQSINLVPDGDGGFKLTDKEIERLFMPTSVQALWKLFQELQRCIAVARTHSYHPNGINHTWTSYYESLPRSNPSLLQDWLKMDDIENFGRVTLQKKYISNFFVVYVIIKF</sequence>
<evidence type="ECO:0000259" key="1">
    <source>
        <dbReference type="Pfam" id="PF23040"/>
    </source>
</evidence>
<comment type="caution">
    <text evidence="2">The sequence shown here is derived from an EMBL/GenBank/DDBJ whole genome shotgun (WGS) entry which is preliminary data.</text>
</comment>
<evidence type="ECO:0000313" key="3">
    <source>
        <dbReference type="Proteomes" id="UP001626550"/>
    </source>
</evidence>
<dbReference type="Pfam" id="PF23040">
    <property type="entry name" value="PH_SSH1-like_1st"/>
    <property type="match status" value="1"/>
</dbReference>
<reference evidence="2 3" key="1">
    <citation type="submission" date="2024-11" db="EMBL/GenBank/DDBJ databases">
        <title>Adaptive evolution of stress response genes in parasites aligns with host niche diversity.</title>
        <authorList>
            <person name="Hahn C."/>
            <person name="Resl P."/>
        </authorList>
    </citation>
    <scope>NUCLEOTIDE SEQUENCE [LARGE SCALE GENOMIC DNA]</scope>
    <source>
        <strain evidence="2">EGGRZ-B1_66</strain>
        <tissue evidence="2">Body</tissue>
    </source>
</reference>